<dbReference type="AlphaFoldDB" id="A0A1Y2IEU2"/>
<evidence type="ECO:0000313" key="6">
    <source>
        <dbReference type="Proteomes" id="UP000193067"/>
    </source>
</evidence>
<feature type="region of interest" description="Disordered" evidence="3">
    <location>
        <begin position="744"/>
        <end position="799"/>
    </location>
</feature>
<dbReference type="SMART" id="SM00297">
    <property type="entry name" value="BROMO"/>
    <property type="match status" value="1"/>
</dbReference>
<dbReference type="OrthoDB" id="21449at2759"/>
<dbReference type="GO" id="GO:0006325">
    <property type="term" value="P:chromatin organization"/>
    <property type="evidence" value="ECO:0007669"/>
    <property type="project" value="UniProtKB-ARBA"/>
</dbReference>
<feature type="compositionally biased region" description="Pro residues" evidence="3">
    <location>
        <begin position="755"/>
        <end position="766"/>
    </location>
</feature>
<accession>A0A1Y2IEU2</accession>
<dbReference type="Proteomes" id="UP000193067">
    <property type="component" value="Unassembled WGS sequence"/>
</dbReference>
<dbReference type="STRING" id="1353009.A0A1Y2IEU2"/>
<evidence type="ECO:0000256" key="2">
    <source>
        <dbReference type="PROSITE-ProRule" id="PRU00035"/>
    </source>
</evidence>
<dbReference type="PROSITE" id="PS50014">
    <property type="entry name" value="BROMODOMAIN_2"/>
    <property type="match status" value="1"/>
</dbReference>
<dbReference type="PANTHER" id="PTHR22881">
    <property type="entry name" value="BROMODOMAIN CONTAINING PROTEIN"/>
    <property type="match status" value="1"/>
</dbReference>
<feature type="compositionally biased region" description="Polar residues" evidence="3">
    <location>
        <begin position="362"/>
        <end position="376"/>
    </location>
</feature>
<dbReference type="SUPFAM" id="SSF47370">
    <property type="entry name" value="Bromodomain"/>
    <property type="match status" value="1"/>
</dbReference>
<feature type="region of interest" description="Disordered" evidence="3">
    <location>
        <begin position="562"/>
        <end position="589"/>
    </location>
</feature>
<evidence type="ECO:0000256" key="1">
    <source>
        <dbReference type="ARBA" id="ARBA00023117"/>
    </source>
</evidence>
<name>A0A1Y2IEU2_TRAC3</name>
<feature type="region of interest" description="Disordered" evidence="3">
    <location>
        <begin position="361"/>
        <end position="414"/>
    </location>
</feature>
<dbReference type="GO" id="GO:0005634">
    <property type="term" value="C:nucleus"/>
    <property type="evidence" value="ECO:0007669"/>
    <property type="project" value="TreeGrafter"/>
</dbReference>
<keyword evidence="6" id="KW-1185">Reference proteome</keyword>
<dbReference type="PRINTS" id="PR00503">
    <property type="entry name" value="BROMODOMAIN"/>
</dbReference>
<proteinExistence type="predicted"/>
<feature type="region of interest" description="Disordered" evidence="3">
    <location>
        <begin position="717"/>
        <end position="736"/>
    </location>
</feature>
<dbReference type="InterPro" id="IPR051831">
    <property type="entry name" value="Bromodomain_contain_prot"/>
</dbReference>
<dbReference type="CDD" id="cd04369">
    <property type="entry name" value="Bromodomain"/>
    <property type="match status" value="1"/>
</dbReference>
<evidence type="ECO:0000313" key="5">
    <source>
        <dbReference type="EMBL" id="OSC99606.1"/>
    </source>
</evidence>
<feature type="compositionally biased region" description="Polar residues" evidence="3">
    <location>
        <begin position="17"/>
        <end position="26"/>
    </location>
</feature>
<evidence type="ECO:0000259" key="4">
    <source>
        <dbReference type="PROSITE" id="PS50014"/>
    </source>
</evidence>
<dbReference type="EMBL" id="KZ084126">
    <property type="protein sequence ID" value="OSC99606.1"/>
    <property type="molecule type" value="Genomic_DNA"/>
</dbReference>
<dbReference type="Gene3D" id="1.20.920.10">
    <property type="entry name" value="Bromodomain-like"/>
    <property type="match status" value="1"/>
</dbReference>
<gene>
    <name evidence="5" type="ORF">PYCCODRAFT_1479750</name>
</gene>
<dbReference type="InterPro" id="IPR001487">
    <property type="entry name" value="Bromodomain"/>
</dbReference>
<dbReference type="GO" id="GO:0006357">
    <property type="term" value="P:regulation of transcription by RNA polymerase II"/>
    <property type="evidence" value="ECO:0007669"/>
    <property type="project" value="TreeGrafter"/>
</dbReference>
<keyword evidence="1 2" id="KW-0103">Bromodomain</keyword>
<reference evidence="5 6" key="1">
    <citation type="journal article" date="2015" name="Biotechnol. Biofuels">
        <title>Enhanced degradation of softwood versus hardwood by the white-rot fungus Pycnoporus coccineus.</title>
        <authorList>
            <person name="Couturier M."/>
            <person name="Navarro D."/>
            <person name="Chevret D."/>
            <person name="Henrissat B."/>
            <person name="Piumi F."/>
            <person name="Ruiz-Duenas F.J."/>
            <person name="Martinez A.T."/>
            <person name="Grigoriev I.V."/>
            <person name="Riley R."/>
            <person name="Lipzen A."/>
            <person name="Berrin J.G."/>
            <person name="Master E.R."/>
            <person name="Rosso M.N."/>
        </authorList>
    </citation>
    <scope>NUCLEOTIDE SEQUENCE [LARGE SCALE GENOMIC DNA]</scope>
    <source>
        <strain evidence="5 6">BRFM310</strain>
    </source>
</reference>
<feature type="region of interest" description="Disordered" evidence="3">
    <location>
        <begin position="1"/>
        <end position="26"/>
    </location>
</feature>
<dbReference type="Pfam" id="PF00439">
    <property type="entry name" value="Bromodomain"/>
    <property type="match status" value="1"/>
</dbReference>
<feature type="compositionally biased region" description="Pro residues" evidence="3">
    <location>
        <begin position="565"/>
        <end position="579"/>
    </location>
</feature>
<feature type="domain" description="Bromo" evidence="4">
    <location>
        <begin position="78"/>
        <end position="148"/>
    </location>
</feature>
<sequence length="839" mass="90889">MSPSSFPAHNDHAHSHGNPSKSSSGLTFVLPPLSAVKAQKAKKKLKPSYEEPVKPKIPRPLKLKPLKEVLTKLITQIKKKDDYAFFLQPVDPAQVPGYTDVISRPMDLGTMTTKVEKGKYRSLEEFASDLRLVTTNAKTFNPPGTIYYTEAERIEQYALEHIAKAAATVIEYETDWNIEIVKDEDPVNVNVDDDDASNPVGTPVDKTAATPMDVDESRAGSPFPGQTGGGKRTKGKKPPGPLSESLEPDGGLPGVKDGLGAFPPGSDWAELMLALKLKGKRYRTKKERMRIEKSGPPLTAEGSLDYSAMEDPFSVLSFFVPDPPSRPQLDPLFPTLPPSDPSKPTLPAPVNIMPTEDVVQPASLSASTSAPKQSGRTKPAKRRHWTIVRNASTRGRAKDAVDEEPTPAWKTPREPLAADFGTFAVLPSILAAERRVTDVGSELGSEEKLFEAVRQSVEIPVASSSRSAEVKMEANEDLYWEGRAAEAEAYIRDVVYGGVDGFAYVRSLAEFLTPSEPIQRDGEPPTYEELGMPVARWVEENIVDPLTDGRHAILREAARILSELPPTPPPDPASPPTSIPAPTTSPSDPIRHQIELSLRTYPAAARALALLQSILRGQIDLPALIRTPDELFRAEDVWAGREYREKKKREMDEALARDPGKNAAAYLQWAIEEHREAEAGAGPAAAAAVVEDEGMLEYALQYAADEIARLARERAEPKIDGGRAEGADEKAKVDVEGDVVMKTEEDDAPSASSPAPAPSAPAPPDASPSGALDGGTTSPEALAAGSSTSEDDPHEDPELRKLRLNLLALAKRAPLDQIMRLPPELVPAHLRHIVPTADS</sequence>
<dbReference type="PANTHER" id="PTHR22881:SF27">
    <property type="entry name" value="BROMODOMAIN CONTAINING 7_9"/>
    <property type="match status" value="1"/>
</dbReference>
<protein>
    <recommendedName>
        <fullName evidence="4">Bromo domain-containing protein</fullName>
    </recommendedName>
</protein>
<feature type="region of interest" description="Disordered" evidence="3">
    <location>
        <begin position="188"/>
        <end position="259"/>
    </location>
</feature>
<evidence type="ECO:0000256" key="3">
    <source>
        <dbReference type="SAM" id="MobiDB-lite"/>
    </source>
</evidence>
<dbReference type="InterPro" id="IPR036427">
    <property type="entry name" value="Bromodomain-like_sf"/>
</dbReference>
<organism evidence="5 6">
    <name type="scientific">Trametes coccinea (strain BRFM310)</name>
    <name type="common">Pycnoporus coccineus</name>
    <dbReference type="NCBI Taxonomy" id="1353009"/>
    <lineage>
        <taxon>Eukaryota</taxon>
        <taxon>Fungi</taxon>
        <taxon>Dikarya</taxon>
        <taxon>Basidiomycota</taxon>
        <taxon>Agaricomycotina</taxon>
        <taxon>Agaricomycetes</taxon>
        <taxon>Polyporales</taxon>
        <taxon>Polyporaceae</taxon>
        <taxon>Trametes</taxon>
    </lineage>
</organism>